<keyword evidence="2" id="KW-1185">Reference proteome</keyword>
<name>A0A5B7KGG8_PORTR</name>
<sequence length="66" mass="7503">MLLTTQVVLPARTNLLSALVPLAAPLDLLSLLREPLVTQLRVGLRWLKKTQNKSCHSFCSYYYICK</sequence>
<dbReference type="EMBL" id="VSRR010139832">
    <property type="protein sequence ID" value="MPD04199.1"/>
    <property type="molecule type" value="Genomic_DNA"/>
</dbReference>
<reference evidence="1 2" key="1">
    <citation type="submission" date="2019-05" db="EMBL/GenBank/DDBJ databases">
        <title>Another draft genome of Portunus trituberculatus and its Hox gene families provides insights of decapod evolution.</title>
        <authorList>
            <person name="Jeong J.-H."/>
            <person name="Song I."/>
            <person name="Kim S."/>
            <person name="Choi T."/>
            <person name="Kim D."/>
            <person name="Ryu S."/>
            <person name="Kim W."/>
        </authorList>
    </citation>
    <scope>NUCLEOTIDE SEQUENCE [LARGE SCALE GENOMIC DNA]</scope>
    <source>
        <tissue evidence="1">Muscle</tissue>
    </source>
</reference>
<dbReference type="Proteomes" id="UP000324222">
    <property type="component" value="Unassembled WGS sequence"/>
</dbReference>
<accession>A0A5B7KGG8</accession>
<organism evidence="1 2">
    <name type="scientific">Portunus trituberculatus</name>
    <name type="common">Swimming crab</name>
    <name type="synonym">Neptunus trituberculatus</name>
    <dbReference type="NCBI Taxonomy" id="210409"/>
    <lineage>
        <taxon>Eukaryota</taxon>
        <taxon>Metazoa</taxon>
        <taxon>Ecdysozoa</taxon>
        <taxon>Arthropoda</taxon>
        <taxon>Crustacea</taxon>
        <taxon>Multicrustacea</taxon>
        <taxon>Malacostraca</taxon>
        <taxon>Eumalacostraca</taxon>
        <taxon>Eucarida</taxon>
        <taxon>Decapoda</taxon>
        <taxon>Pleocyemata</taxon>
        <taxon>Brachyura</taxon>
        <taxon>Eubrachyura</taxon>
        <taxon>Portunoidea</taxon>
        <taxon>Portunidae</taxon>
        <taxon>Portuninae</taxon>
        <taxon>Portunus</taxon>
    </lineage>
</organism>
<evidence type="ECO:0000313" key="1">
    <source>
        <dbReference type="EMBL" id="MPD04199.1"/>
    </source>
</evidence>
<dbReference type="AlphaFoldDB" id="A0A5B7KGG8"/>
<protein>
    <submittedName>
        <fullName evidence="1">Uncharacterized protein</fullName>
    </submittedName>
</protein>
<proteinExistence type="predicted"/>
<comment type="caution">
    <text evidence="1">The sequence shown here is derived from an EMBL/GenBank/DDBJ whole genome shotgun (WGS) entry which is preliminary data.</text>
</comment>
<evidence type="ECO:0000313" key="2">
    <source>
        <dbReference type="Proteomes" id="UP000324222"/>
    </source>
</evidence>
<gene>
    <name evidence="1" type="ORF">E2C01_099873</name>
</gene>